<evidence type="ECO:0000256" key="20">
    <source>
        <dbReference type="SAM" id="Coils"/>
    </source>
</evidence>
<dbReference type="GO" id="GO:0042995">
    <property type="term" value="C:cell projection"/>
    <property type="evidence" value="ECO:0007669"/>
    <property type="project" value="UniProtKB-SubCell"/>
</dbReference>
<dbReference type="Pfam" id="PF18038">
    <property type="entry name" value="FERM_N_2"/>
    <property type="match status" value="1"/>
</dbReference>
<dbReference type="InterPro" id="IPR020635">
    <property type="entry name" value="Tyr_kinase_cat_dom"/>
</dbReference>
<dbReference type="NCBIfam" id="TIGR01509">
    <property type="entry name" value="HAD-SF-IA-v3"/>
    <property type="match status" value="1"/>
</dbReference>
<dbReference type="Pfam" id="PF07714">
    <property type="entry name" value="PK_Tyr_Ser-Thr"/>
    <property type="match status" value="1"/>
</dbReference>
<feature type="region of interest" description="Disordered" evidence="21">
    <location>
        <begin position="720"/>
        <end position="740"/>
    </location>
</feature>
<keyword evidence="16" id="KW-0966">Cell projection</keyword>
<dbReference type="InterPro" id="IPR041390">
    <property type="entry name" value="FADK_N"/>
</dbReference>
<feature type="compositionally biased region" description="Basic and acidic residues" evidence="21">
    <location>
        <begin position="381"/>
        <end position="397"/>
    </location>
</feature>
<dbReference type="EC" id="2.7.10.2" evidence="5"/>
<dbReference type="Gene3D" id="1.10.510.10">
    <property type="entry name" value="Transferase(Phosphotransferase) domain 1"/>
    <property type="match status" value="1"/>
</dbReference>
<evidence type="ECO:0000256" key="17">
    <source>
        <dbReference type="ARBA" id="ARBA00051245"/>
    </source>
</evidence>
<evidence type="ECO:0000313" key="25">
    <source>
        <dbReference type="Proteomes" id="UP000886611"/>
    </source>
</evidence>
<dbReference type="GO" id="GO:0005925">
    <property type="term" value="C:focal adhesion"/>
    <property type="evidence" value="ECO:0007669"/>
    <property type="project" value="UniProtKB-SubCell"/>
</dbReference>
<dbReference type="FunFam" id="1.10.510.10:FF:000039">
    <property type="entry name" value="Focal adhesion kinase, isoform D"/>
    <property type="match status" value="1"/>
</dbReference>
<evidence type="ECO:0000256" key="7">
    <source>
        <dbReference type="ARBA" id="ARBA00022490"/>
    </source>
</evidence>
<keyword evidence="14" id="KW-0472">Membrane</keyword>
<evidence type="ECO:0000256" key="9">
    <source>
        <dbReference type="ARBA" id="ARBA00022679"/>
    </source>
</evidence>
<dbReference type="PROSITE" id="PS50057">
    <property type="entry name" value="FERM_3"/>
    <property type="match status" value="1"/>
</dbReference>
<evidence type="ECO:0000256" key="14">
    <source>
        <dbReference type="ARBA" id="ARBA00023136"/>
    </source>
</evidence>
<dbReference type="SUPFAM" id="SSF56112">
    <property type="entry name" value="Protein kinase-like (PK-like)"/>
    <property type="match status" value="1"/>
</dbReference>
<dbReference type="InterPro" id="IPR014352">
    <property type="entry name" value="FERM/acyl-CoA-bd_prot_sf"/>
</dbReference>
<keyword evidence="8" id="KW-0597">Phosphoprotein</keyword>
<accession>A0A8X8BW02</accession>
<keyword evidence="25" id="KW-1185">Reference proteome</keyword>
<feature type="binding site" evidence="19">
    <location>
        <position position="455"/>
    </location>
    <ligand>
        <name>ATP</name>
        <dbReference type="ChEBI" id="CHEBI:30616"/>
    </ligand>
</feature>
<dbReference type="InterPro" id="IPR019748">
    <property type="entry name" value="FERM_central"/>
</dbReference>
<dbReference type="InterPro" id="IPR036412">
    <property type="entry name" value="HAD-like_sf"/>
</dbReference>
<feature type="non-terminal residue" evidence="24">
    <location>
        <position position="1"/>
    </location>
</feature>
<dbReference type="Gene3D" id="3.40.50.1820">
    <property type="entry name" value="alpha/beta hydrolase"/>
    <property type="match status" value="1"/>
</dbReference>
<dbReference type="PANTHER" id="PTHR46221">
    <property type="entry name" value="FERM AND PDZ DOMAIN-CONTAINING PROTEIN FAMILY MEMBER"/>
    <property type="match status" value="1"/>
</dbReference>
<dbReference type="InterPro" id="IPR011993">
    <property type="entry name" value="PH-like_dom_sf"/>
</dbReference>
<evidence type="ECO:0000259" key="22">
    <source>
        <dbReference type="PROSITE" id="PS50011"/>
    </source>
</evidence>
<dbReference type="PROSITE" id="PS00109">
    <property type="entry name" value="PROTEIN_KINASE_TYR"/>
    <property type="match status" value="1"/>
</dbReference>
<comment type="caution">
    <text evidence="24">The sequence shown here is derived from an EMBL/GenBank/DDBJ whole genome shotgun (WGS) entry which is preliminary data.</text>
</comment>
<dbReference type="EMBL" id="JAATIS010000485">
    <property type="protein sequence ID" value="KAG2468196.1"/>
    <property type="molecule type" value="Genomic_DNA"/>
</dbReference>
<dbReference type="CDD" id="cd02603">
    <property type="entry name" value="HAD_sEH-N_like"/>
    <property type="match status" value="1"/>
</dbReference>
<dbReference type="CDD" id="cd14473">
    <property type="entry name" value="FERM_B-lobe"/>
    <property type="match status" value="1"/>
</dbReference>
<dbReference type="InterPro" id="IPR006439">
    <property type="entry name" value="HAD-SF_hydro_IA"/>
</dbReference>
<dbReference type="SMART" id="SM00219">
    <property type="entry name" value="TyrKc"/>
    <property type="match status" value="1"/>
</dbReference>
<evidence type="ECO:0000256" key="2">
    <source>
        <dbReference type="ARBA" id="ARBA00004316"/>
    </source>
</evidence>
<dbReference type="InterPro" id="IPR000719">
    <property type="entry name" value="Prot_kinase_dom"/>
</dbReference>
<proteinExistence type="inferred from homology"/>
<dbReference type="PRINTS" id="PR00413">
    <property type="entry name" value="HADHALOGNASE"/>
</dbReference>
<dbReference type="Pfam" id="PF03623">
    <property type="entry name" value="Focal_AT"/>
    <property type="match status" value="1"/>
</dbReference>
<dbReference type="Pfam" id="PF21477">
    <property type="entry name" value="FERM_C_FAK1"/>
    <property type="match status" value="1"/>
</dbReference>
<feature type="domain" description="FERM" evidence="23">
    <location>
        <begin position="39"/>
        <end position="359"/>
    </location>
</feature>
<dbReference type="CDD" id="cd13190">
    <property type="entry name" value="FERM_C_FAK1"/>
    <property type="match status" value="1"/>
</dbReference>
<feature type="region of interest" description="Disordered" evidence="21">
    <location>
        <begin position="374"/>
        <end position="398"/>
    </location>
</feature>
<evidence type="ECO:0000256" key="15">
    <source>
        <dbReference type="ARBA" id="ARBA00023137"/>
    </source>
</evidence>
<dbReference type="InterPro" id="IPR035963">
    <property type="entry name" value="FERM_2"/>
</dbReference>
<evidence type="ECO:0000256" key="21">
    <source>
        <dbReference type="SAM" id="MobiDB-lite"/>
    </source>
</evidence>
<organism evidence="24 25">
    <name type="scientific">Polypterus senegalus</name>
    <name type="common">Senegal bichir</name>
    <dbReference type="NCBI Taxonomy" id="55291"/>
    <lineage>
        <taxon>Eukaryota</taxon>
        <taxon>Metazoa</taxon>
        <taxon>Chordata</taxon>
        <taxon>Craniata</taxon>
        <taxon>Vertebrata</taxon>
        <taxon>Euteleostomi</taxon>
        <taxon>Actinopterygii</taxon>
        <taxon>Polypteriformes</taxon>
        <taxon>Polypteridae</taxon>
        <taxon>Polypterus</taxon>
    </lineage>
</organism>
<dbReference type="InterPro" id="IPR029058">
    <property type="entry name" value="AB_hydrolase_fold"/>
</dbReference>
<dbReference type="InterPro" id="IPR017441">
    <property type="entry name" value="Protein_kinase_ATP_BS"/>
</dbReference>
<evidence type="ECO:0000256" key="19">
    <source>
        <dbReference type="PROSITE-ProRule" id="PRU10141"/>
    </source>
</evidence>
<reference evidence="24 25" key="1">
    <citation type="journal article" date="2021" name="Cell">
        <title>Tracing the genetic footprints of vertebrate landing in non-teleost ray-finned fishes.</title>
        <authorList>
            <person name="Bi X."/>
            <person name="Wang K."/>
            <person name="Yang L."/>
            <person name="Pan H."/>
            <person name="Jiang H."/>
            <person name="Wei Q."/>
            <person name="Fang M."/>
            <person name="Yu H."/>
            <person name="Zhu C."/>
            <person name="Cai Y."/>
            <person name="He Y."/>
            <person name="Gan X."/>
            <person name="Zeng H."/>
            <person name="Yu D."/>
            <person name="Zhu Y."/>
            <person name="Jiang H."/>
            <person name="Qiu Q."/>
            <person name="Yang H."/>
            <person name="Zhang Y.E."/>
            <person name="Wang W."/>
            <person name="Zhu M."/>
            <person name="He S."/>
            <person name="Zhang G."/>
        </authorList>
    </citation>
    <scope>NUCLEOTIDE SEQUENCE [LARGE SCALE GENOMIC DNA]</scope>
    <source>
        <strain evidence="24">Bchr_013</strain>
    </source>
</reference>
<keyword evidence="9" id="KW-0808">Transferase</keyword>
<dbReference type="Gene3D" id="3.40.50.1000">
    <property type="entry name" value="HAD superfamily/HAD-like"/>
    <property type="match status" value="1"/>
</dbReference>
<evidence type="ECO:0000256" key="1">
    <source>
        <dbReference type="ARBA" id="ARBA00004246"/>
    </source>
</evidence>
<evidence type="ECO:0000313" key="24">
    <source>
        <dbReference type="EMBL" id="KAG2468196.1"/>
    </source>
</evidence>
<dbReference type="PRINTS" id="PR00109">
    <property type="entry name" value="TYRKINASE"/>
</dbReference>
<dbReference type="SMART" id="SM00295">
    <property type="entry name" value="B41"/>
    <property type="match status" value="1"/>
</dbReference>
<dbReference type="InterPro" id="IPR000299">
    <property type="entry name" value="FERM_domain"/>
</dbReference>
<dbReference type="InterPro" id="IPR001245">
    <property type="entry name" value="Ser-Thr/Tyr_kinase_cat_dom"/>
</dbReference>
<dbReference type="InterPro" id="IPR019749">
    <property type="entry name" value="Band_41_domain"/>
</dbReference>
<dbReference type="Gene3D" id="3.30.200.20">
    <property type="entry name" value="Phosphorylase Kinase, domain 1"/>
    <property type="match status" value="1"/>
</dbReference>
<dbReference type="FunFam" id="3.40.50.1000:FF:000107">
    <property type="entry name" value="Bifunctional epoxide hydrolase 2"/>
    <property type="match status" value="1"/>
</dbReference>
<evidence type="ECO:0000256" key="5">
    <source>
        <dbReference type="ARBA" id="ARBA00011903"/>
    </source>
</evidence>
<keyword evidence="6" id="KW-1003">Cell membrane</keyword>
<comment type="catalytic activity">
    <reaction evidence="17">
        <text>L-tyrosyl-[protein] + ATP = O-phospho-L-tyrosyl-[protein] + ADP + H(+)</text>
        <dbReference type="Rhea" id="RHEA:10596"/>
        <dbReference type="Rhea" id="RHEA-COMP:10136"/>
        <dbReference type="Rhea" id="RHEA-COMP:20101"/>
        <dbReference type="ChEBI" id="CHEBI:15378"/>
        <dbReference type="ChEBI" id="CHEBI:30616"/>
        <dbReference type="ChEBI" id="CHEBI:46858"/>
        <dbReference type="ChEBI" id="CHEBI:61978"/>
        <dbReference type="ChEBI" id="CHEBI:456216"/>
        <dbReference type="EC" id="2.7.10.2"/>
    </reaction>
</comment>
<keyword evidence="12 19" id="KW-0067">ATP-binding</keyword>
<dbReference type="GO" id="GO:0005524">
    <property type="term" value="F:ATP binding"/>
    <property type="evidence" value="ECO:0007669"/>
    <property type="project" value="UniProtKB-UniRule"/>
</dbReference>
<dbReference type="Gene3D" id="1.20.120.330">
    <property type="entry name" value="Nucleotidyltransferases domain 2"/>
    <property type="match status" value="1"/>
</dbReference>
<evidence type="ECO:0000256" key="6">
    <source>
        <dbReference type="ARBA" id="ARBA00022475"/>
    </source>
</evidence>
<evidence type="ECO:0000256" key="16">
    <source>
        <dbReference type="ARBA" id="ARBA00023273"/>
    </source>
</evidence>
<dbReference type="PROSITE" id="PS00107">
    <property type="entry name" value="PROTEIN_KINASE_ATP"/>
    <property type="match status" value="1"/>
</dbReference>
<dbReference type="Pfam" id="PF00373">
    <property type="entry name" value="FERM_M"/>
    <property type="match status" value="1"/>
</dbReference>
<evidence type="ECO:0000256" key="18">
    <source>
        <dbReference type="ARBA" id="ARBA00061333"/>
    </source>
</evidence>
<dbReference type="GO" id="GO:0005737">
    <property type="term" value="C:cytoplasm"/>
    <property type="evidence" value="ECO:0007669"/>
    <property type="project" value="UniProtKB-SubCell"/>
</dbReference>
<dbReference type="InterPro" id="IPR011009">
    <property type="entry name" value="Kinase-like_dom_sf"/>
</dbReference>
<dbReference type="FunFam" id="3.30.200.20:FF:000194">
    <property type="entry name" value="protein-tyrosine kinase 2-beta isoform X1"/>
    <property type="match status" value="1"/>
</dbReference>
<dbReference type="InterPro" id="IPR000073">
    <property type="entry name" value="AB_hydrolase_1"/>
</dbReference>
<keyword evidence="10 19" id="KW-0547">Nucleotide-binding</keyword>
<dbReference type="SUPFAM" id="SSF50729">
    <property type="entry name" value="PH domain-like"/>
    <property type="match status" value="1"/>
</dbReference>
<gene>
    <name evidence="24" type="primary">Ptk2b</name>
    <name evidence="24" type="ORF">GTO96_0015836</name>
</gene>
<dbReference type="SUPFAM" id="SSF56784">
    <property type="entry name" value="HAD-like"/>
    <property type="match status" value="1"/>
</dbReference>
<dbReference type="InterPro" id="IPR041784">
    <property type="entry name" value="FAK1/PYK2_FERM_C"/>
</dbReference>
<dbReference type="PANTHER" id="PTHR46221:SF11">
    <property type="entry name" value="NON-SPECIFIC PROTEIN-TYROSINE KINASE"/>
    <property type="match status" value="1"/>
</dbReference>
<dbReference type="InterPro" id="IPR023198">
    <property type="entry name" value="PGP-like_dom2"/>
</dbReference>
<feature type="domain" description="Protein kinase" evidence="22">
    <location>
        <begin position="423"/>
        <end position="683"/>
    </location>
</feature>
<keyword evidence="15" id="KW-0829">Tyrosine-protein kinase</keyword>
<dbReference type="SUPFAM" id="SSF54236">
    <property type="entry name" value="Ubiquitin-like"/>
    <property type="match status" value="1"/>
</dbReference>
<evidence type="ECO:0000256" key="4">
    <source>
        <dbReference type="ARBA" id="ARBA00004496"/>
    </source>
</evidence>
<dbReference type="GO" id="GO:0005886">
    <property type="term" value="C:plasma membrane"/>
    <property type="evidence" value="ECO:0007669"/>
    <property type="project" value="UniProtKB-SubCell"/>
</dbReference>
<dbReference type="SUPFAM" id="SSF47031">
    <property type="entry name" value="Second domain of FERM"/>
    <property type="match status" value="1"/>
</dbReference>
<evidence type="ECO:0000256" key="11">
    <source>
        <dbReference type="ARBA" id="ARBA00022777"/>
    </source>
</evidence>
<feature type="non-terminal residue" evidence="24">
    <location>
        <position position="1400"/>
    </location>
</feature>
<dbReference type="GO" id="GO:0008284">
    <property type="term" value="P:positive regulation of cell population proliferation"/>
    <property type="evidence" value="ECO:0007669"/>
    <property type="project" value="UniProtKB-ARBA"/>
</dbReference>
<dbReference type="SUPFAM" id="SSF53474">
    <property type="entry name" value="alpha/beta-Hydrolases"/>
    <property type="match status" value="1"/>
</dbReference>
<dbReference type="InterPro" id="IPR036137">
    <property type="entry name" value="Focal_adhe_kin_target_dom_sf"/>
</dbReference>
<dbReference type="Gene3D" id="2.30.29.30">
    <property type="entry name" value="Pleckstrin-homology domain (PH domain)/Phosphotyrosine-binding domain (PTB)"/>
    <property type="match status" value="1"/>
</dbReference>
<dbReference type="Pfam" id="PF00702">
    <property type="entry name" value="Hydrolase"/>
    <property type="match status" value="1"/>
</dbReference>
<protein>
    <recommendedName>
        <fullName evidence="5">non-specific protein-tyrosine kinase</fullName>
        <ecNumber evidence="5">2.7.10.2</ecNumber>
    </recommendedName>
</protein>
<evidence type="ECO:0000256" key="10">
    <source>
        <dbReference type="ARBA" id="ARBA00022741"/>
    </source>
</evidence>
<dbReference type="GO" id="GO:0007172">
    <property type="term" value="P:signal complex assembly"/>
    <property type="evidence" value="ECO:0007669"/>
    <property type="project" value="InterPro"/>
</dbReference>
<dbReference type="FunFam" id="1.20.120.330:FF:000007">
    <property type="entry name" value="protein-tyrosine kinase 2-beta isoform X1"/>
    <property type="match status" value="1"/>
</dbReference>
<dbReference type="InterPro" id="IPR005189">
    <property type="entry name" value="Focal_adhesion_kin_target_dom"/>
</dbReference>
<dbReference type="SUPFAM" id="SSF68993">
    <property type="entry name" value="FAT domain of focal adhesion kinase"/>
    <property type="match status" value="1"/>
</dbReference>
<evidence type="ECO:0000259" key="23">
    <source>
        <dbReference type="PROSITE" id="PS50057"/>
    </source>
</evidence>
<dbReference type="Gene3D" id="3.10.20.90">
    <property type="entry name" value="Phosphatidylinositol 3-kinase Catalytic Subunit, Chain A, domain 1"/>
    <property type="match status" value="1"/>
</dbReference>
<feature type="coiled-coil region" evidence="20">
    <location>
        <begin position="771"/>
        <end position="802"/>
    </location>
</feature>
<comment type="subcellular location">
    <subcellularLocation>
        <location evidence="1">Cell junction</location>
        <location evidence="1">Focal adhesion</location>
    </subcellularLocation>
    <subcellularLocation>
        <location evidence="3">Cell membrane</location>
        <topology evidence="3">Peripheral membrane protein</topology>
        <orientation evidence="3">Cytoplasmic side</orientation>
    </subcellularLocation>
    <subcellularLocation>
        <location evidence="2">Cell projection</location>
    </subcellularLocation>
    <subcellularLocation>
        <location evidence="4">Cytoplasm</location>
    </subcellularLocation>
</comment>
<dbReference type="GO" id="GO:0004715">
    <property type="term" value="F:non-membrane spanning protein tyrosine kinase activity"/>
    <property type="evidence" value="ECO:0007669"/>
    <property type="project" value="UniProtKB-EC"/>
</dbReference>
<dbReference type="Pfam" id="PF00561">
    <property type="entry name" value="Abhydrolase_1"/>
    <property type="match status" value="1"/>
</dbReference>
<dbReference type="FunFam" id="1.20.80.10:FF:000004">
    <property type="entry name" value="Protein-tyrosine kinase 2-beta isoform 1"/>
    <property type="match status" value="1"/>
</dbReference>
<comment type="similarity">
    <text evidence="18">Belongs to the protein kinase superfamily. Tyr protein kinase family. Fes/fps subfamily.</text>
</comment>
<evidence type="ECO:0000256" key="3">
    <source>
        <dbReference type="ARBA" id="ARBA00004413"/>
    </source>
</evidence>
<evidence type="ECO:0000256" key="8">
    <source>
        <dbReference type="ARBA" id="ARBA00022553"/>
    </source>
</evidence>
<dbReference type="InterPro" id="IPR029071">
    <property type="entry name" value="Ubiquitin-like_domsf"/>
</dbReference>
<dbReference type="InterPro" id="IPR049385">
    <property type="entry name" value="FAK1-like_FERM_C"/>
</dbReference>
<dbReference type="InterPro" id="IPR008266">
    <property type="entry name" value="Tyr_kinase_AS"/>
</dbReference>
<dbReference type="CDD" id="cd05056">
    <property type="entry name" value="PTKc_FAK"/>
    <property type="match status" value="1"/>
</dbReference>
<dbReference type="PROSITE" id="PS50011">
    <property type="entry name" value="PROTEIN_KINASE_DOM"/>
    <property type="match status" value="1"/>
</dbReference>
<evidence type="ECO:0000256" key="13">
    <source>
        <dbReference type="ARBA" id="ARBA00022949"/>
    </source>
</evidence>
<dbReference type="FunFam" id="3.10.20.90:FF:000080">
    <property type="entry name" value="protein-tyrosine kinase 2-beta isoform X1"/>
    <property type="match status" value="1"/>
</dbReference>
<dbReference type="Gene3D" id="1.10.150.240">
    <property type="entry name" value="Putative phosphatase, domain 2"/>
    <property type="match status" value="1"/>
</dbReference>
<keyword evidence="20" id="KW-0175">Coiled coil</keyword>
<feature type="compositionally biased region" description="Low complexity" evidence="21">
    <location>
        <begin position="720"/>
        <end position="730"/>
    </location>
</feature>
<sequence>MAGVASTPGWSKVDFGRGLDDFPEKPSDVFIPGDRGDVKILKVCFISNSFNLGKNFKLVKCDSSWEIREIIESILTSGRIGPGITNNNCYGLRLQHLKSDEIHWLHPELTVGDVEQKYERLHVEAEWRYDLRVRYIPENFLEKFKDDKTTLLYYYLQVRADYMQYCANRVSDGMALQLGCLELRRFCKDMSQIALEKKSNFELLEKEVGLDLFFPKQLQESLKPKQFRKMIQQTFQQYASLKEEQCIVKFFDTFANFSNFDEEVFPCELAQEWSIAVDLVIGPKGIRQRVNKEAMPTYLAEFKQIRSISCTLLEDGRGLVHMDIAGAKQPLSIKTPSLAVAENMADLVDGYCRLQSGKKISLIFRKKKEKDMWNSLPEIPTGDKETRKSRNFQRDNSESDIYAEIPEERPKSVIKYGISRNDIILGRILGEGFFGEVHEGVYKNPKGERITVAVKTCKDCNPEVKEKFMSEAVIMKNLDHPHIVKLIGIIEEDPVWIVMELYKYGELGNYLAENKNKIQPVTLILYSLQICKALAYLEGVNLVHRDIAVRNILVASPDCVKLGDFGLSRYIEDEEYYKASVTRLPIKWMAPESINFRRFTSSSDVWMFAVCMWEIMSLGKQPFFWLENKDVISQLEQGIRLPKPENCPPTLYTLMTRCWTYDPSDRPKFTELVCKLSDIHQMEKEQQEEQKKIRNARGTKYFEPVITISEAPPKLPESLCASSPALASPSDYQSPADSTHGLPLLRQDFFKRRSMREAEFVIEPTSKEDAQRMWEMEKARLQETLKRQKEEMMADNKWLQKEEKFLDPLKQDPCAPQEVVDKEQGYAEFTGPPVKPPRVTAQPAPTAELDRTNDKVYFSVMELVKVVVQLKNEVNDLPPTQYVEIIKNVGQTLRNLINSVDDVLPTLHSSVRTEIEGTQKLLNKDMAELINKMKMAQQNQVTSLKEECKKQMLAAAHTLAMDSKNLLDAVDQSRVRANLAKPFLSEFEQECKDYAGNSKVSLPANFSIQHLFEEIAASFRINEPMLNASIKLHNNGFKTCILTNNWVDDTDHKDVQAQLLCTLQQHFDLIVESCRVGLRKPQSDIYTLALAKLNATPEQVIFLDDIGANLKSARELGMSTVLVDDTKKALEELQRLTGVQLLSPEEPLPPCCHPEDVTHGFVKIKPGVQIHYVELGDGPPLCLCHGFPESWFSWRYQISALAAAGFRVLALDMKGYGDSTAPPDIEEYGQEEICKGLPQVTLIGHDWGGAFVWNMAQFYPERVRAVASLNTPLFPVDPNSDPMERLRALPIFDYQLYFQEPGVAEAELEADLRRTFKIMFCGHRDMIQMPALMVTAGKDMVLLPAFTKGMEDLIPKLTRGHIEECSHWTQMDRPAEVNKILIQWLKDTHKSATLQMKTRL</sequence>
<keyword evidence="11 24" id="KW-0418">Kinase</keyword>
<keyword evidence="13" id="KW-0965">Cell junction</keyword>
<dbReference type="Gene3D" id="1.20.80.10">
    <property type="match status" value="1"/>
</dbReference>
<dbReference type="InterPro" id="IPR023214">
    <property type="entry name" value="HAD_sf"/>
</dbReference>
<keyword evidence="7" id="KW-0963">Cytoplasm</keyword>
<name>A0A8X8BW02_POLSE</name>
<evidence type="ECO:0000256" key="12">
    <source>
        <dbReference type="ARBA" id="ARBA00022840"/>
    </source>
</evidence>
<dbReference type="Proteomes" id="UP000886611">
    <property type="component" value="Unassembled WGS sequence"/>
</dbReference>